<feature type="region of interest" description="Disordered" evidence="2">
    <location>
        <begin position="1"/>
        <end position="84"/>
    </location>
</feature>
<evidence type="ECO:0000256" key="1">
    <source>
        <dbReference type="ARBA" id="ARBA00005711"/>
    </source>
</evidence>
<name>A0A067H280_CITSI</name>
<sequence>MAEEQVKKVEAETPAAPAPAPALAPAPAPAVPNNDVAEEKAVTQLHDQEKPVDDSKALAVVDQTPDSAKKKISGEKKISGSHDRDVALAEVEKEKRESFIKAWEESEKTKAENKAQKKLSAVAAWENSKKASLEAKLKKIEVT</sequence>
<dbReference type="PANTHER" id="PTHR31775">
    <property type="entry name" value="OS02G0117200 PROTEIN"/>
    <property type="match status" value="1"/>
</dbReference>
<dbReference type="PANTHER" id="PTHR31775:SF31">
    <property type="entry name" value="REMORIN-LIKE"/>
    <property type="match status" value="1"/>
</dbReference>
<gene>
    <name evidence="5" type="ORF">CISIN_1g028704mg</name>
</gene>
<feature type="compositionally biased region" description="Pro residues" evidence="2">
    <location>
        <begin position="16"/>
        <end position="30"/>
    </location>
</feature>
<evidence type="ECO:0000256" key="2">
    <source>
        <dbReference type="SAM" id="MobiDB-lite"/>
    </source>
</evidence>
<dbReference type="InterPro" id="IPR005518">
    <property type="entry name" value="Remorin_N"/>
</dbReference>
<dbReference type="SMR" id="A0A067H280"/>
<dbReference type="Proteomes" id="UP000027120">
    <property type="component" value="Unassembled WGS sequence"/>
</dbReference>
<dbReference type="InterPro" id="IPR005516">
    <property type="entry name" value="Remorin_C"/>
</dbReference>
<evidence type="ECO:0000259" key="4">
    <source>
        <dbReference type="Pfam" id="PF03766"/>
    </source>
</evidence>
<dbReference type="EMBL" id="KK784873">
    <property type="protein sequence ID" value="KDO86098.1"/>
    <property type="molecule type" value="Genomic_DNA"/>
</dbReference>
<keyword evidence="6" id="KW-1185">Reference proteome</keyword>
<proteinExistence type="inferred from homology"/>
<comment type="similarity">
    <text evidence="1">Belongs to the remorin family.</text>
</comment>
<evidence type="ECO:0000259" key="3">
    <source>
        <dbReference type="Pfam" id="PF03763"/>
    </source>
</evidence>
<dbReference type="AlphaFoldDB" id="A0A067H280"/>
<dbReference type="Pfam" id="PF03766">
    <property type="entry name" value="Remorin_N"/>
    <property type="match status" value="1"/>
</dbReference>
<feature type="domain" description="Remorin C-terminal" evidence="3">
    <location>
        <begin position="94"/>
        <end position="142"/>
    </location>
</feature>
<protein>
    <recommendedName>
        <fullName evidence="7">Remorin N-terminal domain-containing protein</fullName>
    </recommendedName>
</protein>
<accession>A0A067H280</accession>
<feature type="domain" description="Remorin N-terminal" evidence="4">
    <location>
        <begin position="34"/>
        <end position="91"/>
    </location>
</feature>
<organism evidence="5 6">
    <name type="scientific">Citrus sinensis</name>
    <name type="common">Sweet orange</name>
    <name type="synonym">Citrus aurantium var. sinensis</name>
    <dbReference type="NCBI Taxonomy" id="2711"/>
    <lineage>
        <taxon>Eukaryota</taxon>
        <taxon>Viridiplantae</taxon>
        <taxon>Streptophyta</taxon>
        <taxon>Embryophyta</taxon>
        <taxon>Tracheophyta</taxon>
        <taxon>Spermatophyta</taxon>
        <taxon>Magnoliopsida</taxon>
        <taxon>eudicotyledons</taxon>
        <taxon>Gunneridae</taxon>
        <taxon>Pentapetalae</taxon>
        <taxon>rosids</taxon>
        <taxon>malvids</taxon>
        <taxon>Sapindales</taxon>
        <taxon>Rutaceae</taxon>
        <taxon>Aurantioideae</taxon>
        <taxon>Citrus</taxon>
    </lineage>
</organism>
<feature type="compositionally biased region" description="Basic and acidic residues" evidence="2">
    <location>
        <begin position="1"/>
        <end position="11"/>
    </location>
</feature>
<feature type="compositionally biased region" description="Basic and acidic residues" evidence="2">
    <location>
        <begin position="67"/>
        <end position="84"/>
    </location>
</feature>
<evidence type="ECO:0000313" key="6">
    <source>
        <dbReference type="Proteomes" id="UP000027120"/>
    </source>
</evidence>
<reference evidence="5 6" key="1">
    <citation type="submission" date="2014-04" db="EMBL/GenBank/DDBJ databases">
        <authorList>
            <consortium name="International Citrus Genome Consortium"/>
            <person name="Gmitter F."/>
            <person name="Chen C."/>
            <person name="Farmerie W."/>
            <person name="Harkins T."/>
            <person name="Desany B."/>
            <person name="Mohiuddin M."/>
            <person name="Kodira C."/>
            <person name="Borodovsky M."/>
            <person name="Lomsadze A."/>
            <person name="Burns P."/>
            <person name="Jenkins J."/>
            <person name="Prochnik S."/>
            <person name="Shu S."/>
            <person name="Chapman J."/>
            <person name="Pitluck S."/>
            <person name="Schmutz J."/>
            <person name="Rokhsar D."/>
        </authorList>
    </citation>
    <scope>NUCLEOTIDE SEQUENCE</scope>
</reference>
<feature type="compositionally biased region" description="Basic and acidic residues" evidence="2">
    <location>
        <begin position="37"/>
        <end position="56"/>
    </location>
</feature>
<dbReference type="Pfam" id="PF03763">
    <property type="entry name" value="Remorin_C"/>
    <property type="match status" value="1"/>
</dbReference>
<evidence type="ECO:0008006" key="7">
    <source>
        <dbReference type="Google" id="ProtNLM"/>
    </source>
</evidence>
<evidence type="ECO:0000313" key="5">
    <source>
        <dbReference type="EMBL" id="KDO86098.1"/>
    </source>
</evidence>